<dbReference type="CDD" id="cd09111">
    <property type="entry name" value="PLDc_ymdC_like_1"/>
    <property type="match status" value="1"/>
</dbReference>
<accession>A0ABM8DFD2</accession>
<protein>
    <submittedName>
        <fullName evidence="2">Phospholipase D family protein</fullName>
    </submittedName>
</protein>
<dbReference type="CDD" id="cd09113">
    <property type="entry name" value="PLDc_ymdC_like_2"/>
    <property type="match status" value="1"/>
</dbReference>
<feature type="domain" description="PLD phosphodiesterase" evidence="1">
    <location>
        <begin position="416"/>
        <end position="443"/>
    </location>
</feature>
<reference evidence="2 3" key="1">
    <citation type="journal article" date="2023" name="Int. J. Syst. Evol. Microbiol.">
        <title>Physiological and genomic analyses of cobalamin (vitamin B12)-auxotrophy of Lysobacter auxotrophicus sp. nov., a methionine-auxotrophic chitinolytic bacterium isolated from chitin-treated soil.</title>
        <authorList>
            <person name="Saito A."/>
            <person name="Dohra H."/>
            <person name="Hamada M."/>
            <person name="Moriuchi R."/>
            <person name="Kotsuchibashi Y."/>
            <person name="Mori K."/>
        </authorList>
    </citation>
    <scope>NUCLEOTIDE SEQUENCE [LARGE SCALE GENOMIC DNA]</scope>
    <source>
        <strain evidence="2 3">5-21a</strain>
    </source>
</reference>
<evidence type="ECO:0000313" key="3">
    <source>
        <dbReference type="Proteomes" id="UP001317822"/>
    </source>
</evidence>
<name>A0ABM8DFD2_9GAMM</name>
<feature type="domain" description="PLD phosphodiesterase" evidence="1">
    <location>
        <begin position="174"/>
        <end position="201"/>
    </location>
</feature>
<dbReference type="PANTHER" id="PTHR21248:SF12">
    <property type="entry name" value="CARDIOLIPIN SYNTHASE C"/>
    <property type="match status" value="1"/>
</dbReference>
<keyword evidence="3" id="KW-1185">Reference proteome</keyword>
<dbReference type="PROSITE" id="PS50035">
    <property type="entry name" value="PLD"/>
    <property type="match status" value="2"/>
</dbReference>
<dbReference type="EMBL" id="AP027041">
    <property type="protein sequence ID" value="BDU17308.1"/>
    <property type="molecule type" value="Genomic_DNA"/>
</dbReference>
<proteinExistence type="predicted"/>
<dbReference type="InterPro" id="IPR025202">
    <property type="entry name" value="PLD-like_dom"/>
</dbReference>
<dbReference type="PANTHER" id="PTHR21248">
    <property type="entry name" value="CARDIOLIPIN SYNTHASE"/>
    <property type="match status" value="1"/>
</dbReference>
<sequence length="525" mass="58405">MTRKLRWIGLAIFLLVAASLLSLYSYGRFAQRARGAPSQAIPAAVVETPLDRAIAPMEQAHPGQAGLSLIADNLDAFTVRVLTAREAGRSLDLQYYIWKPDLTGNLVVHEVLRAADRGVRVRLLLDDLNSHKKDSVLAALDRHPNIEVRMFNPSRARQSYFLRGVEMVLRIFSLNRRMHNKAWIADGRVAVVGGRNIGDEYFGAASESNFLDADLAVIGEPVKETSRIFDAYWNSSTAIPLSELVDADELSLQRLRRVGALEYRSKDAKPYIEQLRRSPSVRALLDGSREPHWTPNAHVYSDPPQKAEGAPRRGDWLIDDIAPAFASTEREIFISSPYFVPGDEGVTSLLRMRDRGVRVGILTNSLAATDVAAVHGGYAPYRAPLLRGGVELYELKARGPGGGARGGSGLLGSKSGEASLHTKAFMSDGDVGFVGSINFDPRSINLNTEMGILFTDRELTRDLLRLYAWKIGRENSYRLWLENGQLRWEDSASDPPRTWAEEPEADWKRRTMATMARWLPVESQL</sequence>
<gene>
    <name evidence="2" type="ORF">LA521A_25090</name>
</gene>
<dbReference type="Pfam" id="PF13091">
    <property type="entry name" value="PLDc_2"/>
    <property type="match status" value="2"/>
</dbReference>
<dbReference type="Gene3D" id="3.30.870.10">
    <property type="entry name" value="Endonuclease Chain A"/>
    <property type="match status" value="2"/>
</dbReference>
<dbReference type="InterPro" id="IPR001736">
    <property type="entry name" value="PLipase_D/transphosphatidylase"/>
</dbReference>
<dbReference type="RefSeq" id="WP_281779250.1">
    <property type="nucleotide sequence ID" value="NZ_AP027041.1"/>
</dbReference>
<dbReference type="SMART" id="SM00155">
    <property type="entry name" value="PLDc"/>
    <property type="match status" value="2"/>
</dbReference>
<evidence type="ECO:0000313" key="2">
    <source>
        <dbReference type="EMBL" id="BDU17308.1"/>
    </source>
</evidence>
<dbReference type="Proteomes" id="UP001317822">
    <property type="component" value="Chromosome"/>
</dbReference>
<organism evidence="2 3">
    <name type="scientific">Lysobacter auxotrophicus</name>
    <dbReference type="NCBI Taxonomy" id="2992573"/>
    <lineage>
        <taxon>Bacteria</taxon>
        <taxon>Pseudomonadati</taxon>
        <taxon>Pseudomonadota</taxon>
        <taxon>Gammaproteobacteria</taxon>
        <taxon>Lysobacterales</taxon>
        <taxon>Lysobacteraceae</taxon>
        <taxon>Lysobacter</taxon>
    </lineage>
</organism>
<evidence type="ECO:0000259" key="1">
    <source>
        <dbReference type="PROSITE" id="PS50035"/>
    </source>
</evidence>
<dbReference type="SUPFAM" id="SSF56024">
    <property type="entry name" value="Phospholipase D/nuclease"/>
    <property type="match status" value="2"/>
</dbReference>